<dbReference type="Proteomes" id="UP000010959">
    <property type="component" value="Unassembled WGS sequence"/>
</dbReference>
<reference evidence="1 2" key="1">
    <citation type="journal article" date="2013" name="Mar. Genomics">
        <title>Expression of sulfatases in Rhodopirellula baltica and the diversity of sulfatases in the genus Rhodopirellula.</title>
        <authorList>
            <person name="Wegner C.E."/>
            <person name="Richter-Heitmann T."/>
            <person name="Klindworth A."/>
            <person name="Klockow C."/>
            <person name="Richter M."/>
            <person name="Achstetter T."/>
            <person name="Glockner F.O."/>
            <person name="Harder J."/>
        </authorList>
    </citation>
    <scope>NUCLEOTIDE SEQUENCE [LARGE SCALE GENOMIC DNA]</scope>
    <source>
        <strain evidence="1 2">SWK14</strain>
    </source>
</reference>
<accession>L7CQ41</accession>
<dbReference type="EMBL" id="AMWG01000001">
    <property type="protein sequence ID" value="ELP36063.1"/>
    <property type="molecule type" value="Genomic_DNA"/>
</dbReference>
<proteinExistence type="predicted"/>
<organism evidence="1 2">
    <name type="scientific">Rhodopirellula baltica SWK14</name>
    <dbReference type="NCBI Taxonomy" id="993516"/>
    <lineage>
        <taxon>Bacteria</taxon>
        <taxon>Pseudomonadati</taxon>
        <taxon>Planctomycetota</taxon>
        <taxon>Planctomycetia</taxon>
        <taxon>Pirellulales</taxon>
        <taxon>Pirellulaceae</taxon>
        <taxon>Rhodopirellula</taxon>
    </lineage>
</organism>
<name>L7CQ41_RHOBT</name>
<comment type="caution">
    <text evidence="1">The sequence shown here is derived from an EMBL/GenBank/DDBJ whole genome shotgun (WGS) entry which is preliminary data.</text>
</comment>
<evidence type="ECO:0000313" key="2">
    <source>
        <dbReference type="Proteomes" id="UP000010959"/>
    </source>
</evidence>
<dbReference type="AlphaFoldDB" id="L7CQ41"/>
<gene>
    <name evidence="1" type="ORF">RBSWK_00127</name>
</gene>
<protein>
    <submittedName>
        <fullName evidence="1">Uncharacterized protein</fullName>
    </submittedName>
</protein>
<sequence length="56" mass="6136">MPRIVPSHTPVVEFRKSIQLRVTSTPPCRATSAYGAYKLTDHNDGNLCHIELAVGS</sequence>
<evidence type="ECO:0000313" key="1">
    <source>
        <dbReference type="EMBL" id="ELP36063.1"/>
    </source>
</evidence>